<dbReference type="Proteomes" id="UP000007519">
    <property type="component" value="Chromosome"/>
</dbReference>
<keyword evidence="3" id="KW-0479">Metal-binding</keyword>
<feature type="domain" description="Thioredoxin" evidence="5">
    <location>
        <begin position="46"/>
        <end position="209"/>
    </location>
</feature>
<dbReference type="PANTHER" id="PTHR12151">
    <property type="entry name" value="ELECTRON TRANSPORT PROTIN SCO1/SENC FAMILY MEMBER"/>
    <property type="match status" value="1"/>
</dbReference>
<dbReference type="KEGG" id="sgn:SGRA_2999"/>
<evidence type="ECO:0000256" key="3">
    <source>
        <dbReference type="PIRSR" id="PIRSR603782-1"/>
    </source>
</evidence>
<dbReference type="AlphaFoldDB" id="H6KZF1"/>
<feature type="disulfide bond" description="Redox-active" evidence="4">
    <location>
        <begin position="84"/>
        <end position="88"/>
    </location>
</feature>
<keyword evidence="7" id="KW-1185">Reference proteome</keyword>
<feature type="binding site" evidence="3">
    <location>
        <position position="84"/>
    </location>
    <ligand>
        <name>Cu cation</name>
        <dbReference type="ChEBI" id="CHEBI:23378"/>
    </ligand>
</feature>
<dbReference type="SUPFAM" id="SSF52833">
    <property type="entry name" value="Thioredoxin-like"/>
    <property type="match status" value="1"/>
</dbReference>
<name>H6KZF1_SAPGL</name>
<dbReference type="STRING" id="984262.SGRA_2999"/>
<dbReference type="PROSITE" id="PS51352">
    <property type="entry name" value="THIOREDOXIN_2"/>
    <property type="match status" value="1"/>
</dbReference>
<gene>
    <name evidence="6" type="ordered locus">SGRA_2999</name>
</gene>
<evidence type="ECO:0000313" key="7">
    <source>
        <dbReference type="Proteomes" id="UP000007519"/>
    </source>
</evidence>
<dbReference type="GO" id="GO:0046872">
    <property type="term" value="F:metal ion binding"/>
    <property type="evidence" value="ECO:0007669"/>
    <property type="project" value="UniProtKB-KW"/>
</dbReference>
<dbReference type="PROSITE" id="PS51257">
    <property type="entry name" value="PROKAR_LIPOPROTEIN"/>
    <property type="match status" value="1"/>
</dbReference>
<evidence type="ECO:0000259" key="5">
    <source>
        <dbReference type="PROSITE" id="PS51352"/>
    </source>
</evidence>
<dbReference type="CDD" id="cd02968">
    <property type="entry name" value="SCO"/>
    <property type="match status" value="1"/>
</dbReference>
<evidence type="ECO:0000256" key="2">
    <source>
        <dbReference type="ARBA" id="ARBA00023008"/>
    </source>
</evidence>
<dbReference type="InterPro" id="IPR013766">
    <property type="entry name" value="Thioredoxin_domain"/>
</dbReference>
<protein>
    <submittedName>
        <fullName evidence="6">Electron transport protein sco1/senc</fullName>
    </submittedName>
</protein>
<evidence type="ECO:0000313" key="6">
    <source>
        <dbReference type="EMBL" id="AFC25727.1"/>
    </source>
</evidence>
<dbReference type="PANTHER" id="PTHR12151:SF25">
    <property type="entry name" value="LINALOOL DEHYDRATASE_ISOMERASE DOMAIN-CONTAINING PROTEIN"/>
    <property type="match status" value="1"/>
</dbReference>
<dbReference type="OrthoDB" id="9811998at2"/>
<evidence type="ECO:0000256" key="1">
    <source>
        <dbReference type="ARBA" id="ARBA00010996"/>
    </source>
</evidence>
<keyword evidence="2 3" id="KW-0186">Copper</keyword>
<keyword evidence="4" id="KW-1015">Disulfide bond</keyword>
<comment type="similarity">
    <text evidence="1">Belongs to the SCO1/2 family.</text>
</comment>
<feature type="binding site" evidence="3">
    <location>
        <position position="88"/>
    </location>
    <ligand>
        <name>Cu cation</name>
        <dbReference type="ChEBI" id="CHEBI:23378"/>
    </ligand>
</feature>
<dbReference type="Pfam" id="PF02630">
    <property type="entry name" value="SCO1-SenC"/>
    <property type="match status" value="1"/>
</dbReference>
<evidence type="ECO:0000256" key="4">
    <source>
        <dbReference type="PIRSR" id="PIRSR603782-2"/>
    </source>
</evidence>
<accession>H6KZF1</accession>
<dbReference type="HOGENOM" id="CLU_050131_2_0_10"/>
<dbReference type="EMBL" id="CP002831">
    <property type="protein sequence ID" value="AFC25727.1"/>
    <property type="molecule type" value="Genomic_DNA"/>
</dbReference>
<organism evidence="6 7">
    <name type="scientific">Saprospira grandis (strain Lewin)</name>
    <dbReference type="NCBI Taxonomy" id="984262"/>
    <lineage>
        <taxon>Bacteria</taxon>
        <taxon>Pseudomonadati</taxon>
        <taxon>Bacteroidota</taxon>
        <taxon>Saprospiria</taxon>
        <taxon>Saprospirales</taxon>
        <taxon>Saprospiraceae</taxon>
        <taxon>Saprospira</taxon>
    </lineage>
</organism>
<dbReference type="InterPro" id="IPR036249">
    <property type="entry name" value="Thioredoxin-like_sf"/>
</dbReference>
<sequence>MNTKFFIFLLAIATLGACSSSPQKKLPVLGQPEVTEKTVDGKTVYDSTEHKIPDFSLYNQEGENITQATVEGKVYVADFFFTSCPTICPKVKANLKKVYKEYKDRDDFLLLSHSIDVKHDTIGRLAWYADKFNIDAKSWHLLTGKHEDIYKLSPEYLIAALVDEGAPGGFDHSGALALVDRHRRIRGMYDGTDPEKMEDLIKDIAILLAEK</sequence>
<dbReference type="Gene3D" id="3.40.30.10">
    <property type="entry name" value="Glutaredoxin"/>
    <property type="match status" value="1"/>
</dbReference>
<feature type="binding site" evidence="3">
    <location>
        <position position="172"/>
    </location>
    <ligand>
        <name>Cu cation</name>
        <dbReference type="ChEBI" id="CHEBI:23378"/>
    </ligand>
</feature>
<dbReference type="InterPro" id="IPR003782">
    <property type="entry name" value="SCO1/SenC"/>
</dbReference>
<reference evidence="6 7" key="1">
    <citation type="journal article" date="2012" name="Stand. Genomic Sci.">
        <title>Complete genome sequencing and analysis of Saprospira grandis str. Lewin, a predatory marine bacterium.</title>
        <authorList>
            <person name="Saw J.H."/>
            <person name="Yuryev A."/>
            <person name="Kanbe M."/>
            <person name="Hou S."/>
            <person name="Young A.G."/>
            <person name="Aizawa S."/>
            <person name="Alam M."/>
        </authorList>
    </citation>
    <scope>NUCLEOTIDE SEQUENCE [LARGE SCALE GENOMIC DNA]</scope>
    <source>
        <strain evidence="6 7">Lewin</strain>
    </source>
</reference>
<dbReference type="RefSeq" id="WP_015693328.1">
    <property type="nucleotide sequence ID" value="NC_016940.1"/>
</dbReference>
<proteinExistence type="inferred from homology"/>
<dbReference type="eggNOG" id="COG1999">
    <property type="taxonomic scope" value="Bacteria"/>
</dbReference>